<evidence type="ECO:0000313" key="1">
    <source>
        <dbReference type="EMBL" id="CBH95218.1"/>
    </source>
</evidence>
<protein>
    <submittedName>
        <fullName evidence="1">Uncharacterized protein</fullName>
    </submittedName>
</protein>
<name>E6PJZ0_9ZZZZ</name>
<gene>
    <name evidence="1" type="ORF">CARN2_0605</name>
</gene>
<dbReference type="EMBL" id="CABM01000002">
    <property type="protein sequence ID" value="CBH95218.1"/>
    <property type="molecule type" value="Genomic_DNA"/>
</dbReference>
<sequence>MPRYVPDPKNPGQVIDIIKLLRGDPLTPPPVHIDGLLKRDLWTRQEALLILAGLDPCNVVHGGYPIGSIGAGIRYLDGTASAQLDAQGLQHPRAQDWLPEFDRLKGYAAGHDMNERKAPSEWIAWAESKDFTPYWRAEPQPAPAGDTCIEGEDAAEFIECANNGGEPIDWRNWVGNRPVLKAGDAARLMAGLEPTLHKSLEIARNESAGDAKQRARKFEEWAASQGMEHASPADWLTWGQSQGEAVHVGFRLAVEQYAAPAGQAATESTQPGGLKTDDIASAFSSIFAMPRFLAYRKGLSDSKHGICRGSTGGGRGRGNQRIHNPVLVATYLRHKGAPIDKLNKAFQEEQCLEPWRAQWKEKTPGWDIG</sequence>
<reference evidence="1" key="1">
    <citation type="submission" date="2009-10" db="EMBL/GenBank/DDBJ databases">
        <title>Diversity of trophic interactions inside an arsenic-rich microbial ecosystem.</title>
        <authorList>
            <person name="Bertin P.N."/>
            <person name="Heinrich-Salmeron A."/>
            <person name="Pelletier E."/>
            <person name="Goulhen-Chollet F."/>
            <person name="Arsene-Ploetze F."/>
            <person name="Gallien S."/>
            <person name="Calteau A."/>
            <person name="Vallenet D."/>
            <person name="Casiot C."/>
            <person name="Chane-Woon-Ming B."/>
            <person name="Giloteaux L."/>
            <person name="Barakat M."/>
            <person name="Bonnefoy V."/>
            <person name="Bruneel O."/>
            <person name="Chandler M."/>
            <person name="Cleiss J."/>
            <person name="Duran R."/>
            <person name="Elbaz-Poulichet F."/>
            <person name="Fonknechten N."/>
            <person name="Lauga B."/>
            <person name="Mornico D."/>
            <person name="Ortet P."/>
            <person name="Schaeffer C."/>
            <person name="Siguier P."/>
            <person name="Alexander Thil Smith A."/>
            <person name="Van Dorsselaer A."/>
            <person name="Weissenbach J."/>
            <person name="Medigue C."/>
            <person name="Le Paslier D."/>
        </authorList>
    </citation>
    <scope>NUCLEOTIDE SEQUENCE</scope>
</reference>
<accession>E6PJZ0</accession>
<dbReference type="AlphaFoldDB" id="E6PJZ0"/>
<organism evidence="1">
    <name type="scientific">mine drainage metagenome</name>
    <dbReference type="NCBI Taxonomy" id="410659"/>
    <lineage>
        <taxon>unclassified sequences</taxon>
        <taxon>metagenomes</taxon>
        <taxon>ecological metagenomes</taxon>
    </lineage>
</organism>
<proteinExistence type="predicted"/>
<comment type="caution">
    <text evidence="1">The sequence shown here is derived from an EMBL/GenBank/DDBJ whole genome shotgun (WGS) entry which is preliminary data.</text>
</comment>